<keyword evidence="4" id="KW-1185">Reference proteome</keyword>
<feature type="region of interest" description="Disordered" evidence="1">
    <location>
        <begin position="139"/>
        <end position="159"/>
    </location>
</feature>
<evidence type="ECO:0000313" key="4">
    <source>
        <dbReference type="Proteomes" id="UP001059597"/>
    </source>
</evidence>
<dbReference type="RefSeq" id="WP_261953975.1">
    <property type="nucleotide sequence ID" value="NZ_AP026073.1"/>
</dbReference>
<evidence type="ECO:0000256" key="2">
    <source>
        <dbReference type="SAM" id="Phobius"/>
    </source>
</evidence>
<protein>
    <recommendedName>
        <fullName evidence="5">Integral membrane protein</fullName>
    </recommendedName>
</protein>
<feature type="transmembrane region" description="Helical" evidence="2">
    <location>
        <begin position="14"/>
        <end position="36"/>
    </location>
</feature>
<keyword evidence="2" id="KW-0812">Transmembrane</keyword>
<proteinExistence type="predicted"/>
<keyword evidence="2" id="KW-1133">Transmembrane helix</keyword>
<evidence type="ECO:0008006" key="5">
    <source>
        <dbReference type="Google" id="ProtNLM"/>
    </source>
</evidence>
<feature type="transmembrane region" description="Helical" evidence="2">
    <location>
        <begin position="81"/>
        <end position="101"/>
    </location>
</feature>
<gene>
    <name evidence="3" type="ORF">HEK616_36960</name>
</gene>
<dbReference type="Proteomes" id="UP001059597">
    <property type="component" value="Chromosome"/>
</dbReference>
<organism evidence="3 4">
    <name type="scientific">Streptomyces nigrescens</name>
    <dbReference type="NCBI Taxonomy" id="1920"/>
    <lineage>
        <taxon>Bacteria</taxon>
        <taxon>Bacillati</taxon>
        <taxon>Actinomycetota</taxon>
        <taxon>Actinomycetes</taxon>
        <taxon>Kitasatosporales</taxon>
        <taxon>Streptomycetaceae</taxon>
        <taxon>Streptomyces</taxon>
    </lineage>
</organism>
<reference evidence="3" key="1">
    <citation type="submission" date="2022-06" db="EMBL/GenBank/DDBJ databases">
        <title>Complete genome sequence of Streptomyces nigrescens HEK616.</title>
        <authorList>
            <person name="Asamizu S."/>
            <person name="Onaka H."/>
        </authorList>
    </citation>
    <scope>NUCLEOTIDE SEQUENCE</scope>
    <source>
        <strain evidence="3">HEK616</strain>
    </source>
</reference>
<accession>A0ABM7ZV70</accession>
<dbReference type="EMBL" id="AP026073">
    <property type="protein sequence ID" value="BDM70209.1"/>
    <property type="molecule type" value="Genomic_DNA"/>
</dbReference>
<evidence type="ECO:0000313" key="3">
    <source>
        <dbReference type="EMBL" id="BDM70209.1"/>
    </source>
</evidence>
<keyword evidence="2" id="KW-0472">Membrane</keyword>
<feature type="transmembrane region" description="Helical" evidence="2">
    <location>
        <begin position="107"/>
        <end position="128"/>
    </location>
</feature>
<evidence type="ECO:0000256" key="1">
    <source>
        <dbReference type="SAM" id="MobiDB-lite"/>
    </source>
</evidence>
<sequence>MVAADEPQGGWREIAIACFGVAVTFLISALLFILMATRYTSSPGERLEWEPEARWQSKKMEDIRRYQRQDKWLLEHYFRNIAWATTIGIAGALLGMAALLISSHISWAVIFVVFLLCSCSALAVLANFQRPRRIFPRPENAPDDPLPGLTPEEWEWVRK</sequence>
<name>A0ABM7ZV70_STRNI</name>